<evidence type="ECO:0000256" key="1">
    <source>
        <dbReference type="SAM" id="Coils"/>
    </source>
</evidence>
<keyword evidence="1" id="KW-0175">Coiled coil</keyword>
<dbReference type="PANTHER" id="PTHR31005:SF8">
    <property type="entry name" value="DUF4139 DOMAIN-CONTAINING PROTEIN"/>
    <property type="match status" value="1"/>
</dbReference>
<organism evidence="4">
    <name type="scientific">Eutreptiella gymnastica</name>
    <dbReference type="NCBI Taxonomy" id="73025"/>
    <lineage>
        <taxon>Eukaryota</taxon>
        <taxon>Discoba</taxon>
        <taxon>Euglenozoa</taxon>
        <taxon>Euglenida</taxon>
        <taxon>Spirocuta</taxon>
        <taxon>Euglenophyceae</taxon>
        <taxon>Eutreptiales</taxon>
        <taxon>Eutreptiaceae</taxon>
        <taxon>Eutreptiella</taxon>
    </lineage>
</organism>
<dbReference type="EMBL" id="HBJA01136655">
    <property type="protein sequence ID" value="CAE0835652.1"/>
    <property type="molecule type" value="Transcribed_RNA"/>
</dbReference>
<sequence>MSVDSPAQTHTSQDDSPVLEVPIETKLDVQQCPVKHVTVYCDRAEVERHFTFEHPEPGLHSLVITGLTESTDPDSIRVRGLASSKVPCTILEVQYEVHHRPADDATAASGEREAAAKAALTAATARRTAIQAQIGRLQQQDELVQGYVTAMLLGKPSRTQSKTTAAAEAEAPTVGTDLQAVQRLLDFHSSQGLTSDTAQAELKVHLEEAEAAIKAAEAELAHLRGSLRRGPQLTVSRDVTIELRVPNPGPIALSITYLVKGASWTPSYDMRVAVSEANEPSMTLTYFGVVKQNTGENWEGVQLALSTSSPATGGTPPLPPTQTVSFKPADVPRLFARGASRRSDSNMMIPMQARMPPRQAMMAEICESDDEVLSTCAPEGTMPWTTMDTTEIKNGAGGSATFTIQRRSTIDSDNKEHKVTVTIIQLTPKLRYFCTPALEERAYLQANAINTSEFPLLESHRVAIFFDGSFVTTTHLKHTSPGESINVFLGVDSNVKITHRLISSKSQTGREARLFHGKKMSGMVYEYATQIYNTKPSSVDITVVCLLPRASDDKIDVQLIQPPKESLFKGTTDAVSELGNSATGEGQLASGSVMQNKITNNIVFSRTLKAQEKVNLPFSYSMQWPPEAGNEVQIC</sequence>
<feature type="domain" description="DUF4139" evidence="2">
    <location>
        <begin position="253"/>
        <end position="625"/>
    </location>
</feature>
<accession>A0A7S4GFX8</accession>
<dbReference type="PANTHER" id="PTHR31005">
    <property type="entry name" value="DUF4139 DOMAIN-CONTAINING PROTEIN"/>
    <property type="match status" value="1"/>
</dbReference>
<proteinExistence type="predicted"/>
<evidence type="ECO:0000259" key="3">
    <source>
        <dbReference type="Pfam" id="PF13600"/>
    </source>
</evidence>
<dbReference type="InterPro" id="IPR037291">
    <property type="entry name" value="DUF4139"/>
</dbReference>
<evidence type="ECO:0000313" key="4">
    <source>
        <dbReference type="EMBL" id="CAE0835652.1"/>
    </source>
</evidence>
<evidence type="ECO:0000259" key="2">
    <source>
        <dbReference type="Pfam" id="PF13598"/>
    </source>
</evidence>
<dbReference type="Pfam" id="PF13600">
    <property type="entry name" value="DUF4140"/>
    <property type="match status" value="1"/>
</dbReference>
<gene>
    <name evidence="4" type="ORF">EGYM00163_LOCUS47002</name>
</gene>
<name>A0A7S4GFX8_9EUGL</name>
<reference evidence="4" key="1">
    <citation type="submission" date="2021-01" db="EMBL/GenBank/DDBJ databases">
        <authorList>
            <person name="Corre E."/>
            <person name="Pelletier E."/>
            <person name="Niang G."/>
            <person name="Scheremetjew M."/>
            <person name="Finn R."/>
            <person name="Kale V."/>
            <person name="Holt S."/>
            <person name="Cochrane G."/>
            <person name="Meng A."/>
            <person name="Brown T."/>
            <person name="Cohen L."/>
        </authorList>
    </citation>
    <scope>NUCLEOTIDE SEQUENCE</scope>
    <source>
        <strain evidence="4">CCMP1594</strain>
    </source>
</reference>
<feature type="domain" description="DUF4140" evidence="3">
    <location>
        <begin position="37"/>
        <end position="142"/>
    </location>
</feature>
<evidence type="ECO:0008006" key="5">
    <source>
        <dbReference type="Google" id="ProtNLM"/>
    </source>
</evidence>
<dbReference type="InterPro" id="IPR011935">
    <property type="entry name" value="CHP02231"/>
</dbReference>
<feature type="coiled-coil region" evidence="1">
    <location>
        <begin position="199"/>
        <end position="226"/>
    </location>
</feature>
<protein>
    <recommendedName>
        <fullName evidence="5">DUF4139 domain-containing protein</fullName>
    </recommendedName>
</protein>
<dbReference type="AlphaFoldDB" id="A0A7S4GFX8"/>
<dbReference type="NCBIfam" id="TIGR02231">
    <property type="entry name" value="mucoidy inhibitor MuiA family protein"/>
    <property type="match status" value="1"/>
</dbReference>
<dbReference type="InterPro" id="IPR025554">
    <property type="entry name" value="DUF4140"/>
</dbReference>
<dbReference type="Pfam" id="PF13598">
    <property type="entry name" value="DUF4139"/>
    <property type="match status" value="1"/>
</dbReference>